<evidence type="ECO:0000256" key="3">
    <source>
        <dbReference type="ARBA" id="ARBA00022490"/>
    </source>
</evidence>
<dbReference type="AlphaFoldDB" id="A0A1Y5II49"/>
<proteinExistence type="predicted"/>
<dbReference type="eggNOG" id="ENOG502R9SY">
    <property type="taxonomic scope" value="Eukaryota"/>
</dbReference>
<evidence type="ECO:0000256" key="2">
    <source>
        <dbReference type="ARBA" id="ARBA00004496"/>
    </source>
</evidence>
<dbReference type="PANTHER" id="PTHR31661">
    <property type="entry name" value="SIMILAR TO CDNA SEQUENCE BC052040"/>
    <property type="match status" value="1"/>
</dbReference>
<dbReference type="EMBL" id="KZ155782">
    <property type="protein sequence ID" value="OUS46635.1"/>
    <property type="molecule type" value="Genomic_DNA"/>
</dbReference>
<organism evidence="6">
    <name type="scientific">Ostreococcus tauri</name>
    <name type="common">Marine green alga</name>
    <dbReference type="NCBI Taxonomy" id="70448"/>
    <lineage>
        <taxon>Eukaryota</taxon>
        <taxon>Viridiplantae</taxon>
        <taxon>Chlorophyta</taxon>
        <taxon>Mamiellophyceae</taxon>
        <taxon>Mamiellales</taxon>
        <taxon>Bathycoccaceae</taxon>
        <taxon>Ostreococcus</taxon>
    </lineage>
</organism>
<evidence type="ECO:0000313" key="6">
    <source>
        <dbReference type="EMBL" id="OUS46635.1"/>
    </source>
</evidence>
<dbReference type="Pfam" id="PF14811">
    <property type="entry name" value="TPD"/>
    <property type="match status" value="1"/>
</dbReference>
<dbReference type="GO" id="GO:0005634">
    <property type="term" value="C:nucleus"/>
    <property type="evidence" value="ECO:0007669"/>
    <property type="project" value="UniProtKB-SubCell"/>
</dbReference>
<dbReference type="InterPro" id="IPR029404">
    <property type="entry name" value="CDIN1"/>
</dbReference>
<evidence type="ECO:0000256" key="5">
    <source>
        <dbReference type="ARBA" id="ARBA00023480"/>
    </source>
</evidence>
<dbReference type="Proteomes" id="UP000195557">
    <property type="component" value="Unassembled WGS sequence"/>
</dbReference>
<evidence type="ECO:0000256" key="4">
    <source>
        <dbReference type="ARBA" id="ARBA00023242"/>
    </source>
</evidence>
<accession>A0A1Y5II49</accession>
<keyword evidence="4" id="KW-0539">Nucleus</keyword>
<sequence>MPSSTHQIWILHPERLPRHDHAVGAVAQGHEARPDGGDDVAVLARDLDRHACVERANTVMRLERYEGVREALASTPCDVYPDVDAIAEAHPEVTLDALVSVYAQEASRKIRGNHGRHARNVAAHARRYAEGEDIFRVAADADFPACQMMRLLLEHLLGVSHKAVGGILREPYSRIPATPEIGTVAAKYGATLMRRLRADVERVAAWDHQASPVVDTLRHGAGKEYEDLLEELLRAEGIPFVTERDLRADGHARTPDIKLEVPIAVRGRIVNWIDSKASFSDPIVHVEKGLEQFQGYVNRFGPGMVIYWHGVVDELNNDPNVLLVDAFPPSSEITKLRMI</sequence>
<gene>
    <name evidence="6" type="ORF">BE221DRAFT_205347</name>
</gene>
<dbReference type="PANTHER" id="PTHR31661:SF1">
    <property type="entry name" value="CDAN1-INTERACTING NUCLEASE 1"/>
    <property type="match status" value="1"/>
</dbReference>
<keyword evidence="3" id="KW-0963">Cytoplasm</keyword>
<evidence type="ECO:0000256" key="1">
    <source>
        <dbReference type="ARBA" id="ARBA00004123"/>
    </source>
</evidence>
<name>A0A1Y5II49_OSTTA</name>
<reference evidence="6" key="1">
    <citation type="submission" date="2017-04" db="EMBL/GenBank/DDBJ databases">
        <title>Population genomics of picophytoplankton unveils novel chromosome hypervariability.</title>
        <authorList>
            <consortium name="DOE Joint Genome Institute"/>
            <person name="Blanc-Mathieu R."/>
            <person name="Krasovec M."/>
            <person name="Hebrard M."/>
            <person name="Yau S."/>
            <person name="Desgranges E."/>
            <person name="Martin J."/>
            <person name="Schackwitz W."/>
            <person name="Kuo A."/>
            <person name="Salin G."/>
            <person name="Donnadieu C."/>
            <person name="Desdevises Y."/>
            <person name="Sanchez-Ferandin S."/>
            <person name="Moreau H."/>
            <person name="Rivals E."/>
            <person name="Grigoriev I.V."/>
            <person name="Grimsley N."/>
            <person name="Eyre-Walker A."/>
            <person name="Piganeau G."/>
        </authorList>
    </citation>
    <scope>NUCLEOTIDE SEQUENCE [LARGE SCALE GENOMIC DNA]</scope>
    <source>
        <strain evidence="6">RCC 1115</strain>
    </source>
</reference>
<comment type="subcellular location">
    <subcellularLocation>
        <location evidence="2">Cytoplasm</location>
    </subcellularLocation>
    <subcellularLocation>
        <location evidence="1">Nucleus</location>
    </subcellularLocation>
</comment>
<protein>
    <recommendedName>
        <fullName evidence="5">CDAN1-interacting nuclease 1</fullName>
    </recommendedName>
</protein>
<dbReference type="GO" id="GO:0005737">
    <property type="term" value="C:cytoplasm"/>
    <property type="evidence" value="ECO:0007669"/>
    <property type="project" value="UniProtKB-SubCell"/>
</dbReference>